<gene>
    <name evidence="11" type="primary">cimA</name>
    <name evidence="11" type="ORF">H9862_04060</name>
</gene>
<keyword evidence="11" id="KW-0012">Acyltransferase</keyword>
<dbReference type="InterPro" id="IPR013785">
    <property type="entry name" value="Aldolase_TIM"/>
</dbReference>
<comment type="catalytic activity">
    <reaction evidence="7">
        <text>pyruvate + acetyl-CoA + H2O = (3R)-citramalate + CoA + H(+)</text>
        <dbReference type="Rhea" id="RHEA:19045"/>
        <dbReference type="ChEBI" id="CHEBI:15361"/>
        <dbReference type="ChEBI" id="CHEBI:15377"/>
        <dbReference type="ChEBI" id="CHEBI:15378"/>
        <dbReference type="ChEBI" id="CHEBI:30934"/>
        <dbReference type="ChEBI" id="CHEBI:57287"/>
        <dbReference type="ChEBI" id="CHEBI:57288"/>
        <dbReference type="EC" id="2.3.3.21"/>
    </reaction>
</comment>
<dbReference type="InterPro" id="IPR000891">
    <property type="entry name" value="PYR_CT"/>
</dbReference>
<comment type="caution">
    <text evidence="11">The sequence shown here is derived from an EMBL/GenBank/DDBJ whole genome shotgun (WGS) entry which is preliminary data.</text>
</comment>
<evidence type="ECO:0000256" key="9">
    <source>
        <dbReference type="RuleBase" id="RU003523"/>
    </source>
</evidence>
<accession>A0A9D2AGW1</accession>
<dbReference type="InterPro" id="IPR036230">
    <property type="entry name" value="LeuA_allosteric_dom_sf"/>
</dbReference>
<dbReference type="PANTHER" id="PTHR43538:SF1">
    <property type="entry name" value="(R)-CITRAMALATE SYNTHASE"/>
    <property type="match status" value="1"/>
</dbReference>
<name>A0A9D2AGW1_9BACT</name>
<keyword evidence="3" id="KW-0028">Amino-acid biosynthesis</keyword>
<evidence type="ECO:0000313" key="11">
    <source>
        <dbReference type="EMBL" id="HIX19760.1"/>
    </source>
</evidence>
<comment type="pathway">
    <text evidence="1">Amino-acid biosynthesis; L-isoleucine biosynthesis; 2-oxobutanoate from pyruvate: step 1/3.</text>
</comment>
<dbReference type="GO" id="GO:0003852">
    <property type="term" value="F:2-isopropylmalate synthase activity"/>
    <property type="evidence" value="ECO:0007669"/>
    <property type="project" value="InterPro"/>
</dbReference>
<evidence type="ECO:0000256" key="1">
    <source>
        <dbReference type="ARBA" id="ARBA00004743"/>
    </source>
</evidence>
<dbReference type="SMART" id="SM00917">
    <property type="entry name" value="LeuA_dimer"/>
    <property type="match status" value="1"/>
</dbReference>
<sequence length="536" mass="57453">MSKLLTWYDTTLRDGAQSDGVDFSVRDKIAIARRLDTLGIDYIEMGWPGANKVDSACFEELRSIRLQHARITAFGSTRRAGNSPENDPTLRALIDCCAPVITIFGKSCPQHVRIALGISRDENLRLIADSVAYLRAHKESVIYDAEHFFDGYKRDAAYALATLRAAHESGAAALTLCDTNGGSMPEDISSIIAQIRRELPAARIGIHAHNDCGLAVANSLAAVDAGADLIQGTINGIGERCGNADLCAIIPNLLLKKQGYTGRRIDAAALRGLSALSYAVSDIANIAPNKWQPFVGNAAFAHKGGIHVSAINKDSALYEHLAPESVGNTRRILISQQGGKSNIIALARRLGIDLPADSPAVAEISAIIKEKASRGYDYAAAEAGAELLLRRHLGQIPDYFSVKRFYVINSHTEKDPEMAIEACLKLDVGGQTTHVAASGLGPVDALERALRRALLPFYPELETLSLIDYKVRVLAGLGESACTVGPGSVRVLIDSSDGSSVRTTVGVSADLIEASWSALTDAFICHLYHHRPCPAP</sequence>
<dbReference type="SUPFAM" id="SSF110921">
    <property type="entry name" value="2-isopropylmalate synthase LeuA, allosteric (dimerisation) domain"/>
    <property type="match status" value="1"/>
</dbReference>
<feature type="domain" description="Pyruvate carboxyltransferase" evidence="10">
    <location>
        <begin position="5"/>
        <end position="271"/>
    </location>
</feature>
<keyword evidence="5 9" id="KW-0808">Transferase</keyword>
<dbReference type="GO" id="GO:0009098">
    <property type="term" value="P:L-leucine biosynthetic process"/>
    <property type="evidence" value="ECO:0007669"/>
    <property type="project" value="InterPro"/>
</dbReference>
<keyword evidence="6" id="KW-0100">Branched-chain amino acid biosynthesis</keyword>
<reference evidence="11" key="1">
    <citation type="journal article" date="2021" name="PeerJ">
        <title>Extensive microbial diversity within the chicken gut microbiome revealed by metagenomics and culture.</title>
        <authorList>
            <person name="Gilroy R."/>
            <person name="Ravi A."/>
            <person name="Getino M."/>
            <person name="Pursley I."/>
            <person name="Horton D.L."/>
            <person name="Alikhan N.F."/>
            <person name="Baker D."/>
            <person name="Gharbi K."/>
            <person name="Hall N."/>
            <person name="Watson M."/>
            <person name="Adriaenssens E.M."/>
            <person name="Foster-Nyarko E."/>
            <person name="Jarju S."/>
            <person name="Secka A."/>
            <person name="Antonio M."/>
            <person name="Oren A."/>
            <person name="Chaudhuri R.R."/>
            <person name="La Ragione R."/>
            <person name="Hildebrand F."/>
            <person name="Pallen M.J."/>
        </authorList>
    </citation>
    <scope>NUCLEOTIDE SEQUENCE</scope>
    <source>
        <strain evidence="11">14975</strain>
    </source>
</reference>
<organism evidence="11 12">
    <name type="scientific">Candidatus Akkermansia intestinigallinarum</name>
    <dbReference type="NCBI Taxonomy" id="2838431"/>
    <lineage>
        <taxon>Bacteria</taxon>
        <taxon>Pseudomonadati</taxon>
        <taxon>Verrucomicrobiota</taxon>
        <taxon>Verrucomicrobiia</taxon>
        <taxon>Verrucomicrobiales</taxon>
        <taxon>Akkermansiaceae</taxon>
        <taxon>Akkermansia</taxon>
    </lineage>
</organism>
<evidence type="ECO:0000256" key="8">
    <source>
        <dbReference type="NCBIfam" id="TIGR00977"/>
    </source>
</evidence>
<comment type="similarity">
    <text evidence="2 9">Belongs to the alpha-IPM synthase/homocitrate synthase family.</text>
</comment>
<dbReference type="CDD" id="cd07941">
    <property type="entry name" value="DRE_TIM_LeuA3"/>
    <property type="match status" value="1"/>
</dbReference>
<dbReference type="Gene3D" id="1.10.238.260">
    <property type="match status" value="1"/>
</dbReference>
<dbReference type="InterPro" id="IPR002034">
    <property type="entry name" value="AIPM/Hcit_synth_CS"/>
</dbReference>
<dbReference type="GO" id="GO:0009097">
    <property type="term" value="P:isoleucine biosynthetic process"/>
    <property type="evidence" value="ECO:0007669"/>
    <property type="project" value="UniProtKB-UniRule"/>
</dbReference>
<dbReference type="PROSITE" id="PS00815">
    <property type="entry name" value="AIPM_HOMOCIT_SYNTH_1"/>
    <property type="match status" value="1"/>
</dbReference>
<dbReference type="InterPro" id="IPR005675">
    <property type="entry name" value="Citramal_synthase"/>
</dbReference>
<dbReference type="Pfam" id="PF00682">
    <property type="entry name" value="HMGL-like"/>
    <property type="match status" value="1"/>
</dbReference>
<dbReference type="InterPro" id="IPR054691">
    <property type="entry name" value="LeuA/HCS_post-cat"/>
</dbReference>
<evidence type="ECO:0000259" key="10">
    <source>
        <dbReference type="PROSITE" id="PS50991"/>
    </source>
</evidence>
<dbReference type="AlphaFoldDB" id="A0A9D2AGW1"/>
<dbReference type="EMBL" id="DXFQ01000063">
    <property type="protein sequence ID" value="HIX19760.1"/>
    <property type="molecule type" value="Genomic_DNA"/>
</dbReference>
<dbReference type="Pfam" id="PF22617">
    <property type="entry name" value="HCS_D2"/>
    <property type="match status" value="1"/>
</dbReference>
<dbReference type="SUPFAM" id="SSF51569">
    <property type="entry name" value="Aldolase"/>
    <property type="match status" value="1"/>
</dbReference>
<keyword evidence="4" id="KW-0412">Isoleucine biosynthesis</keyword>
<reference evidence="11" key="2">
    <citation type="submission" date="2021-04" db="EMBL/GenBank/DDBJ databases">
        <authorList>
            <person name="Gilroy R."/>
        </authorList>
    </citation>
    <scope>NUCLEOTIDE SEQUENCE</scope>
    <source>
        <strain evidence="11">14975</strain>
    </source>
</reference>
<dbReference type="EC" id="2.3.3.21" evidence="8"/>
<proteinExistence type="inferred from homology"/>
<dbReference type="PANTHER" id="PTHR43538">
    <property type="entry name" value="ALPHA-IPM SYNTHASE/HOMOCITRATE SYNTHASE"/>
    <property type="match status" value="1"/>
</dbReference>
<dbReference type="InterPro" id="IPR013709">
    <property type="entry name" value="2-isopropylmalate_synth_dimer"/>
</dbReference>
<evidence type="ECO:0000256" key="4">
    <source>
        <dbReference type="ARBA" id="ARBA00022624"/>
    </source>
</evidence>
<dbReference type="GO" id="GO:0043714">
    <property type="term" value="F:(R)-citramalate synthase activity"/>
    <property type="evidence" value="ECO:0007669"/>
    <property type="project" value="UniProtKB-UniRule"/>
</dbReference>
<protein>
    <recommendedName>
        <fullName evidence="8">Citramalate synthase</fullName>
        <ecNumber evidence="8">2.3.3.21</ecNumber>
    </recommendedName>
</protein>
<evidence type="ECO:0000256" key="5">
    <source>
        <dbReference type="ARBA" id="ARBA00022679"/>
    </source>
</evidence>
<evidence type="ECO:0000256" key="6">
    <source>
        <dbReference type="ARBA" id="ARBA00023304"/>
    </source>
</evidence>
<evidence type="ECO:0000256" key="2">
    <source>
        <dbReference type="ARBA" id="ARBA00006154"/>
    </source>
</evidence>
<dbReference type="Pfam" id="PF08502">
    <property type="entry name" value="LeuA_dimer"/>
    <property type="match status" value="1"/>
</dbReference>
<dbReference type="PROSITE" id="PS00816">
    <property type="entry name" value="AIPM_HOMOCIT_SYNTH_2"/>
    <property type="match status" value="1"/>
</dbReference>
<dbReference type="Proteomes" id="UP000823964">
    <property type="component" value="Unassembled WGS sequence"/>
</dbReference>
<evidence type="ECO:0000256" key="3">
    <source>
        <dbReference type="ARBA" id="ARBA00022605"/>
    </source>
</evidence>
<dbReference type="Gene3D" id="3.20.20.70">
    <property type="entry name" value="Aldolase class I"/>
    <property type="match status" value="1"/>
</dbReference>
<dbReference type="NCBIfam" id="TIGR00977">
    <property type="entry name" value="citramal_synth"/>
    <property type="match status" value="1"/>
</dbReference>
<dbReference type="Gene3D" id="3.30.160.270">
    <property type="match status" value="1"/>
</dbReference>
<dbReference type="PROSITE" id="PS50991">
    <property type="entry name" value="PYR_CT"/>
    <property type="match status" value="1"/>
</dbReference>
<evidence type="ECO:0000256" key="7">
    <source>
        <dbReference type="ARBA" id="ARBA00048263"/>
    </source>
</evidence>
<evidence type="ECO:0000313" key="12">
    <source>
        <dbReference type="Proteomes" id="UP000823964"/>
    </source>
</evidence>